<dbReference type="InterPro" id="IPR029030">
    <property type="entry name" value="Caspase-like_dom_sf"/>
</dbReference>
<evidence type="ECO:0000313" key="2">
    <source>
        <dbReference type="EMBL" id="SDK35350.1"/>
    </source>
</evidence>
<dbReference type="GO" id="GO:0006508">
    <property type="term" value="P:proteolysis"/>
    <property type="evidence" value="ECO:0007669"/>
    <property type="project" value="InterPro"/>
</dbReference>
<dbReference type="InterPro" id="IPR011600">
    <property type="entry name" value="Pept_C14_caspase"/>
</dbReference>
<accession>A0A1G9B8J8</accession>
<gene>
    <name evidence="2" type="ORF">SAMN05192566_1023</name>
</gene>
<dbReference type="Gene3D" id="3.40.50.1460">
    <property type="match status" value="1"/>
</dbReference>
<keyword evidence="3" id="KW-1185">Reference proteome</keyword>
<dbReference type="Pfam" id="PF00656">
    <property type="entry name" value="Peptidase_C14"/>
    <property type="match status" value="1"/>
</dbReference>
<dbReference type="EMBL" id="FNFX01000002">
    <property type="protein sequence ID" value="SDK35350.1"/>
    <property type="molecule type" value="Genomic_DNA"/>
</dbReference>
<organism evidence="2 3">
    <name type="scientific">Methylophilus rhizosphaerae</name>
    <dbReference type="NCBI Taxonomy" id="492660"/>
    <lineage>
        <taxon>Bacteria</taxon>
        <taxon>Pseudomonadati</taxon>
        <taxon>Pseudomonadota</taxon>
        <taxon>Betaproteobacteria</taxon>
        <taxon>Nitrosomonadales</taxon>
        <taxon>Methylophilaceae</taxon>
        <taxon>Methylophilus</taxon>
    </lineage>
</organism>
<dbReference type="OrthoDB" id="639945at2"/>
<name>A0A1G9B8J8_9PROT</name>
<dbReference type="STRING" id="492660.SAMN05192566_1023"/>
<dbReference type="AlphaFoldDB" id="A0A1G9B8J8"/>
<dbReference type="GO" id="GO:0004197">
    <property type="term" value="F:cysteine-type endopeptidase activity"/>
    <property type="evidence" value="ECO:0007669"/>
    <property type="project" value="InterPro"/>
</dbReference>
<evidence type="ECO:0000259" key="1">
    <source>
        <dbReference type="Pfam" id="PF00656"/>
    </source>
</evidence>
<dbReference type="RefSeq" id="WP_091471001.1">
    <property type="nucleotide sequence ID" value="NZ_FNFX01000002.1"/>
</dbReference>
<protein>
    <submittedName>
        <fullName evidence="2">Caspase domain-containing protein</fullName>
    </submittedName>
</protein>
<feature type="domain" description="Peptidase C14 caspase" evidence="1">
    <location>
        <begin position="2"/>
        <end position="187"/>
    </location>
</feature>
<dbReference type="Proteomes" id="UP000198629">
    <property type="component" value="Unassembled WGS sequence"/>
</dbReference>
<reference evidence="3" key="1">
    <citation type="submission" date="2016-10" db="EMBL/GenBank/DDBJ databases">
        <authorList>
            <person name="Varghese N."/>
            <person name="Submissions S."/>
        </authorList>
    </citation>
    <scope>NUCLEOTIDE SEQUENCE [LARGE SCALE GENOMIC DNA]</scope>
    <source>
        <strain evidence="3">CBMB127</strain>
    </source>
</reference>
<proteinExistence type="predicted"/>
<sequence length="235" mass="25995">MKRKALLIANTNGLEGVKVDITKFSAFLKSNLGGAWFDSEIQILANESKVSLLRKVDELKRQSNDYTIVLFSGHGGYQRRTVLEINGNGETIQENELANISKRQLNIYDCCRSIIPESTVKAAMDSMTVRFAESVNTYRQKFDSRIMQADEQLASLYSCSIGQVSYDTSNGGVYLSKLLDAAKNVSTDFKLVSTAHDEARTATILESKLAGRTQVPDAVLAKSMSYRQLIISLSS</sequence>
<evidence type="ECO:0000313" key="3">
    <source>
        <dbReference type="Proteomes" id="UP000198629"/>
    </source>
</evidence>
<dbReference type="SUPFAM" id="SSF52129">
    <property type="entry name" value="Caspase-like"/>
    <property type="match status" value="1"/>
</dbReference>